<protein>
    <submittedName>
        <fullName evidence="1">Uncharacterized protein</fullName>
    </submittedName>
</protein>
<dbReference type="KEGG" id="pne:Pnec_0780"/>
<dbReference type="AlphaFoldDB" id="B1XUG8"/>
<dbReference type="STRING" id="452638.Pnec_0780"/>
<proteinExistence type="predicted"/>
<evidence type="ECO:0000313" key="1">
    <source>
        <dbReference type="EMBL" id="ACB43995.1"/>
    </source>
</evidence>
<reference evidence="1" key="1">
    <citation type="submission" date="2008-03" db="EMBL/GenBank/DDBJ databases">
        <title>Complete sequence of Polynucleobacter necessarius STIR1.</title>
        <authorList>
            <consortium name="US DOE Joint Genome Institute"/>
            <person name="Copeland A."/>
            <person name="Lucas S."/>
            <person name="Lapidus A."/>
            <person name="Barry K."/>
            <person name="Detter J.C."/>
            <person name="Glavina del Rio T."/>
            <person name="Hammon N."/>
            <person name="Israni S."/>
            <person name="Dalin E."/>
            <person name="Tice H."/>
            <person name="Pitluck S."/>
            <person name="Chain P."/>
            <person name="Malfatti S."/>
            <person name="Shin M."/>
            <person name="Vergez L."/>
            <person name="Schmutz J."/>
            <person name="Larimer F."/>
            <person name="Land M."/>
            <person name="Hauser L."/>
            <person name="Kyrpides N."/>
            <person name="Kim E."/>
            <person name="Hahn M."/>
            <person name="Richardson P."/>
        </authorList>
    </citation>
    <scope>NUCLEOTIDE SEQUENCE [LARGE SCALE GENOMIC DNA]</scope>
    <source>
        <strain evidence="1">STIR1</strain>
    </source>
</reference>
<name>B1XUG8_POLNS</name>
<organism evidence="1">
    <name type="scientific">Polynucleobacter necessarius subsp. necessarius (strain STIR1)</name>
    <dbReference type="NCBI Taxonomy" id="452638"/>
    <lineage>
        <taxon>Bacteria</taxon>
        <taxon>Pseudomonadati</taxon>
        <taxon>Pseudomonadota</taxon>
        <taxon>Betaproteobacteria</taxon>
        <taxon>Burkholderiales</taxon>
        <taxon>Burkholderiaceae</taxon>
        <taxon>Polynucleobacter</taxon>
    </lineage>
</organism>
<dbReference type="HOGENOM" id="CLU_2207630_0_0_4"/>
<sequence>MGANASLNSNASTNAGDITLGAITGSSYSLTLSTGVGTSEADVTGTSFSGTGSLNLQNIGGTASFTGDITAADFIIANTVNNVSLSGTGGTVTNAVTFNNTGSLTID</sequence>
<accession>B1XUG8</accession>
<dbReference type="EMBL" id="CP001010">
    <property type="protein sequence ID" value="ACB43995.1"/>
    <property type="molecule type" value="Genomic_DNA"/>
</dbReference>
<gene>
    <name evidence="1" type="ordered locus">Pnec_0780</name>
</gene>